<dbReference type="SFLD" id="SFLDG01123">
    <property type="entry name" value="methyltransferase_(Class_B)"/>
    <property type="match status" value="1"/>
</dbReference>
<evidence type="ECO:0000256" key="1">
    <source>
        <dbReference type="ARBA" id="ARBA00001966"/>
    </source>
</evidence>
<dbReference type="PROSITE" id="PS51918">
    <property type="entry name" value="RADICAL_SAM"/>
    <property type="match status" value="1"/>
</dbReference>
<evidence type="ECO:0000256" key="6">
    <source>
        <dbReference type="ARBA" id="ARBA00023004"/>
    </source>
</evidence>
<organism evidence="10 11">
    <name type="scientific">Candidatus Gottesmanbacteria bacterium RBG_13_45_10</name>
    <dbReference type="NCBI Taxonomy" id="1798370"/>
    <lineage>
        <taxon>Bacteria</taxon>
        <taxon>Candidatus Gottesmaniibacteriota</taxon>
    </lineage>
</organism>
<accession>A0A1F5ZG31</accession>
<dbReference type="GO" id="GO:0051539">
    <property type="term" value="F:4 iron, 4 sulfur cluster binding"/>
    <property type="evidence" value="ECO:0007669"/>
    <property type="project" value="UniProtKB-KW"/>
</dbReference>
<keyword evidence="5" id="KW-0479">Metal-binding</keyword>
<evidence type="ECO:0000256" key="5">
    <source>
        <dbReference type="ARBA" id="ARBA00022723"/>
    </source>
</evidence>
<comment type="caution">
    <text evidence="10">The sequence shown here is derived from an EMBL/GenBank/DDBJ whole genome shotgun (WGS) entry which is preliminary data.</text>
</comment>
<evidence type="ECO:0000313" key="11">
    <source>
        <dbReference type="Proteomes" id="UP000177268"/>
    </source>
</evidence>
<dbReference type="InterPro" id="IPR007197">
    <property type="entry name" value="rSAM"/>
</dbReference>
<dbReference type="CDD" id="cd01335">
    <property type="entry name" value="Radical_SAM"/>
    <property type="match status" value="1"/>
</dbReference>
<dbReference type="GO" id="GO:0046872">
    <property type="term" value="F:metal ion binding"/>
    <property type="evidence" value="ECO:0007669"/>
    <property type="project" value="UniProtKB-KW"/>
</dbReference>
<dbReference type="GO" id="GO:0003824">
    <property type="term" value="F:catalytic activity"/>
    <property type="evidence" value="ECO:0007669"/>
    <property type="project" value="InterPro"/>
</dbReference>
<dbReference type="InterPro" id="IPR006638">
    <property type="entry name" value="Elp3/MiaA/NifB-like_rSAM"/>
</dbReference>
<keyword evidence="4" id="KW-0949">S-adenosyl-L-methionine</keyword>
<dbReference type="InterPro" id="IPR023404">
    <property type="entry name" value="rSAM_horseshoe"/>
</dbReference>
<dbReference type="SUPFAM" id="SSF102114">
    <property type="entry name" value="Radical SAM enzymes"/>
    <property type="match status" value="1"/>
</dbReference>
<comment type="cofactor">
    <cofactor evidence="1">
        <name>[4Fe-4S] cluster</name>
        <dbReference type="ChEBI" id="CHEBI:49883"/>
    </cofactor>
</comment>
<dbReference type="PANTHER" id="PTHR43409:SF7">
    <property type="entry name" value="BLL1977 PROTEIN"/>
    <property type="match status" value="1"/>
</dbReference>
<feature type="domain" description="B12-binding" evidence="8">
    <location>
        <begin position="2"/>
        <end position="146"/>
    </location>
</feature>
<evidence type="ECO:0000259" key="9">
    <source>
        <dbReference type="PROSITE" id="PS51918"/>
    </source>
</evidence>
<proteinExistence type="predicted"/>
<name>A0A1F5ZG31_9BACT</name>
<keyword evidence="2" id="KW-0489">Methyltransferase</keyword>
<dbReference type="Gene3D" id="3.40.50.280">
    <property type="entry name" value="Cobalamin-binding domain"/>
    <property type="match status" value="1"/>
</dbReference>
<protein>
    <submittedName>
        <fullName evidence="10">Uncharacterized protein</fullName>
    </submittedName>
</protein>
<evidence type="ECO:0000259" key="8">
    <source>
        <dbReference type="PROSITE" id="PS51332"/>
    </source>
</evidence>
<dbReference type="GO" id="GO:0031419">
    <property type="term" value="F:cobalamin binding"/>
    <property type="evidence" value="ECO:0007669"/>
    <property type="project" value="InterPro"/>
</dbReference>
<reference evidence="10 11" key="1">
    <citation type="journal article" date="2016" name="Nat. Commun.">
        <title>Thousands of microbial genomes shed light on interconnected biogeochemical processes in an aquifer system.</title>
        <authorList>
            <person name="Anantharaman K."/>
            <person name="Brown C.T."/>
            <person name="Hug L.A."/>
            <person name="Sharon I."/>
            <person name="Castelle C.J."/>
            <person name="Probst A.J."/>
            <person name="Thomas B.C."/>
            <person name="Singh A."/>
            <person name="Wilkins M.J."/>
            <person name="Karaoz U."/>
            <person name="Brodie E.L."/>
            <person name="Williams K.H."/>
            <person name="Hubbard S.S."/>
            <person name="Banfield J.F."/>
        </authorList>
    </citation>
    <scope>NUCLEOTIDE SEQUENCE [LARGE SCALE GENOMIC DNA]</scope>
</reference>
<dbReference type="EMBL" id="MFIZ01000033">
    <property type="protein sequence ID" value="OGG11305.1"/>
    <property type="molecule type" value="Genomic_DNA"/>
</dbReference>
<dbReference type="InterPro" id="IPR051198">
    <property type="entry name" value="BchE-like"/>
</dbReference>
<dbReference type="InterPro" id="IPR034466">
    <property type="entry name" value="Methyltransferase_Class_B"/>
</dbReference>
<sequence length="485" mass="56685">MNILLVTSTIEDQARNKSITYNSHYPLGLGYLHAFLEKHDHKVNTLFLNDYPYHACKKILMDNIRSNQPDVVGFNIITQNRASSFRLIKIFHETNPKIHILIGGIHATIMYKQILRRFPYVVAVLGEGELTTKELLETIETKRSIRKVNGIAFVSKGKIIKTKDRELIQDLDTIPFPKHEIYFSEKRTIASMITSRGCPFHCSFCVLKAITRSVPRKRSINNVIQEIEYLVTRYPQLETIWFHDDQFFLINARVIEFCNEIVRRKIKLKFICSGRFKPVSKEMVQALERAGFMQVLFGLESGSPKILKLCRKFITQEEVINTVALFKNTKIILTAFLIVGLYGETEETVNETIRFVQRMQKVKYFYFDDIGTLVIYPGTEIYNIAKRAGFIRDSYWLTEKPTPLFTVEHTKHELSLYKNRVVNAIALKHVITFKGFLAQYHMIPWIIKFVVENIPVYPMYAQHVLQRFFPSTYLTMQRLFINKSR</sequence>
<feature type="domain" description="Radical SAM core" evidence="9">
    <location>
        <begin position="184"/>
        <end position="417"/>
    </location>
</feature>
<evidence type="ECO:0000256" key="4">
    <source>
        <dbReference type="ARBA" id="ARBA00022691"/>
    </source>
</evidence>
<dbReference type="Proteomes" id="UP000177268">
    <property type="component" value="Unassembled WGS sequence"/>
</dbReference>
<dbReference type="SMART" id="SM00729">
    <property type="entry name" value="Elp3"/>
    <property type="match status" value="1"/>
</dbReference>
<evidence type="ECO:0000313" key="10">
    <source>
        <dbReference type="EMBL" id="OGG11305.1"/>
    </source>
</evidence>
<dbReference type="SFLD" id="SFLDS00029">
    <property type="entry name" value="Radical_SAM"/>
    <property type="match status" value="1"/>
</dbReference>
<dbReference type="Pfam" id="PF04055">
    <property type="entry name" value="Radical_SAM"/>
    <property type="match status" value="1"/>
</dbReference>
<evidence type="ECO:0000256" key="3">
    <source>
        <dbReference type="ARBA" id="ARBA00022679"/>
    </source>
</evidence>
<gene>
    <name evidence="10" type="ORF">A2Z00_02395</name>
</gene>
<dbReference type="Pfam" id="PF02310">
    <property type="entry name" value="B12-binding"/>
    <property type="match status" value="1"/>
</dbReference>
<evidence type="ECO:0000256" key="2">
    <source>
        <dbReference type="ARBA" id="ARBA00022603"/>
    </source>
</evidence>
<dbReference type="GO" id="GO:0005829">
    <property type="term" value="C:cytosol"/>
    <property type="evidence" value="ECO:0007669"/>
    <property type="project" value="TreeGrafter"/>
</dbReference>
<dbReference type="PANTHER" id="PTHR43409">
    <property type="entry name" value="ANAEROBIC MAGNESIUM-PROTOPORPHYRIN IX MONOMETHYL ESTER CYCLASE-RELATED"/>
    <property type="match status" value="1"/>
</dbReference>
<dbReference type="STRING" id="1798370.A2Z00_02395"/>
<dbReference type="PROSITE" id="PS51332">
    <property type="entry name" value="B12_BINDING"/>
    <property type="match status" value="1"/>
</dbReference>
<keyword evidence="6" id="KW-0408">Iron</keyword>
<keyword evidence="3" id="KW-0808">Transferase</keyword>
<dbReference type="Gene3D" id="3.80.30.20">
    <property type="entry name" value="tm_1862 like domain"/>
    <property type="match status" value="1"/>
</dbReference>
<dbReference type="InterPro" id="IPR006158">
    <property type="entry name" value="Cobalamin-bd"/>
</dbReference>
<evidence type="ECO:0000256" key="7">
    <source>
        <dbReference type="ARBA" id="ARBA00023014"/>
    </source>
</evidence>
<dbReference type="CDD" id="cd02068">
    <property type="entry name" value="radical_SAM_B12_BD"/>
    <property type="match status" value="1"/>
</dbReference>
<dbReference type="InterPro" id="IPR058240">
    <property type="entry name" value="rSAM_sf"/>
</dbReference>
<dbReference type="SFLD" id="SFLDG01082">
    <property type="entry name" value="B12-binding_domain_containing"/>
    <property type="match status" value="1"/>
</dbReference>
<dbReference type="AlphaFoldDB" id="A0A1F5ZG31"/>
<keyword evidence="7" id="KW-0411">Iron-sulfur</keyword>